<feature type="region of interest" description="Disordered" evidence="1">
    <location>
        <begin position="28"/>
        <end position="80"/>
    </location>
</feature>
<dbReference type="Gene3D" id="1.25.40.1010">
    <property type="match status" value="1"/>
</dbReference>
<evidence type="ECO:0000313" key="2">
    <source>
        <dbReference type="EMBL" id="OIW24162.1"/>
    </source>
</evidence>
<gene>
    <name evidence="2" type="ORF">CONLIGDRAFT_648955</name>
</gene>
<feature type="compositionally biased region" description="Polar residues" evidence="1">
    <location>
        <begin position="1"/>
        <end position="11"/>
    </location>
</feature>
<accession>A0A1J7J9F5</accession>
<dbReference type="AlphaFoldDB" id="A0A1J7J9F5"/>
<keyword evidence="3" id="KW-1185">Reference proteome</keyword>
<organism evidence="2 3">
    <name type="scientific">Coniochaeta ligniaria NRRL 30616</name>
    <dbReference type="NCBI Taxonomy" id="1408157"/>
    <lineage>
        <taxon>Eukaryota</taxon>
        <taxon>Fungi</taxon>
        <taxon>Dikarya</taxon>
        <taxon>Ascomycota</taxon>
        <taxon>Pezizomycotina</taxon>
        <taxon>Sordariomycetes</taxon>
        <taxon>Sordariomycetidae</taxon>
        <taxon>Coniochaetales</taxon>
        <taxon>Coniochaetaceae</taxon>
        <taxon>Coniochaeta</taxon>
    </lineage>
</organism>
<feature type="compositionally biased region" description="Basic and acidic residues" evidence="1">
    <location>
        <begin position="60"/>
        <end position="80"/>
    </location>
</feature>
<dbReference type="Proteomes" id="UP000182658">
    <property type="component" value="Unassembled WGS sequence"/>
</dbReference>
<reference evidence="2 3" key="1">
    <citation type="submission" date="2016-10" db="EMBL/GenBank/DDBJ databases">
        <title>Draft genome sequence of Coniochaeta ligniaria NRRL30616, a lignocellulolytic fungus for bioabatement of inhibitors in plant biomass hydrolysates.</title>
        <authorList>
            <consortium name="DOE Joint Genome Institute"/>
            <person name="Jimenez D.J."/>
            <person name="Hector R.E."/>
            <person name="Riley R."/>
            <person name="Sun H."/>
            <person name="Grigoriev I.V."/>
            <person name="Van Elsas J.D."/>
            <person name="Nichols N.N."/>
        </authorList>
    </citation>
    <scope>NUCLEOTIDE SEQUENCE [LARGE SCALE GENOMIC DNA]</scope>
    <source>
        <strain evidence="2 3">NRRL 30616</strain>
    </source>
</reference>
<proteinExistence type="predicted"/>
<protein>
    <submittedName>
        <fullName evidence="2">Uncharacterized protein</fullName>
    </submittedName>
</protein>
<dbReference type="InParanoid" id="A0A1J7J9F5"/>
<evidence type="ECO:0000313" key="3">
    <source>
        <dbReference type="Proteomes" id="UP000182658"/>
    </source>
</evidence>
<sequence>MAEYGSSSPSTHRIPMTEGYTTWSNYVKSSDKASRPKRVAVDERSGPGSGRTGSQARPEQANDKKNEPPRKKDEDHTVHDTKLAATAEPLGEAAKFHALLLQFSPNSIEAKIRYSSGGVCLPKVIAHVIL</sequence>
<evidence type="ECO:0000256" key="1">
    <source>
        <dbReference type="SAM" id="MobiDB-lite"/>
    </source>
</evidence>
<feature type="compositionally biased region" description="Basic and acidic residues" evidence="1">
    <location>
        <begin position="29"/>
        <end position="45"/>
    </location>
</feature>
<name>A0A1J7J9F5_9PEZI</name>
<dbReference type="EMBL" id="KV875104">
    <property type="protein sequence ID" value="OIW24162.1"/>
    <property type="molecule type" value="Genomic_DNA"/>
</dbReference>
<feature type="region of interest" description="Disordered" evidence="1">
    <location>
        <begin position="1"/>
        <end position="20"/>
    </location>
</feature>